<dbReference type="SUPFAM" id="SSF56784">
    <property type="entry name" value="HAD-like"/>
    <property type="match status" value="1"/>
</dbReference>
<dbReference type="EMBL" id="JACMYC010000019">
    <property type="protein sequence ID" value="MBC2962307.1"/>
    <property type="molecule type" value="Genomic_DNA"/>
</dbReference>
<protein>
    <submittedName>
        <fullName evidence="1">Capsular biosynthesis protein</fullName>
    </submittedName>
</protein>
<organism evidence="1 2">
    <name type="scientific">Nocardioides deserti</name>
    <dbReference type="NCBI Taxonomy" id="1588644"/>
    <lineage>
        <taxon>Bacteria</taxon>
        <taxon>Bacillati</taxon>
        <taxon>Actinomycetota</taxon>
        <taxon>Actinomycetes</taxon>
        <taxon>Propionibacteriales</taxon>
        <taxon>Nocardioidaceae</taxon>
        <taxon>Nocardioides</taxon>
    </lineage>
</organism>
<gene>
    <name evidence="1" type="ORF">H7344_18615</name>
</gene>
<dbReference type="InterPro" id="IPR036412">
    <property type="entry name" value="HAD-like_sf"/>
</dbReference>
<accession>A0ABR6UCZ8</accession>
<keyword evidence="2" id="KW-1185">Reference proteome</keyword>
<dbReference type="RefSeq" id="WP_186347484.1">
    <property type="nucleotide sequence ID" value="NZ_BMMR01000008.1"/>
</dbReference>
<dbReference type="InterPro" id="IPR010039">
    <property type="entry name" value="EcbF_BcbF"/>
</dbReference>
<comment type="caution">
    <text evidence="1">The sequence shown here is derived from an EMBL/GenBank/DDBJ whole genome shotgun (WGS) entry which is preliminary data.</text>
</comment>
<sequence>MNKIVIDLDGTLTKPVTGEQVDYRAVSPNHEVVARLREYRESGFEIVVLTARNMRTYQGDLGKINVHTLPTILEWLDRHDIPYDQVVVGKPWCGPDGFYVDDRAVRPDEFARMSPSEIASLIQENVDAQ</sequence>
<name>A0ABR6UCZ8_9ACTN</name>
<proteinExistence type="predicted"/>
<dbReference type="Proteomes" id="UP000604001">
    <property type="component" value="Unassembled WGS sequence"/>
</dbReference>
<evidence type="ECO:0000313" key="1">
    <source>
        <dbReference type="EMBL" id="MBC2962307.1"/>
    </source>
</evidence>
<reference evidence="1 2" key="1">
    <citation type="submission" date="2020-08" db="EMBL/GenBank/DDBJ databases">
        <title>novel species in genus Nocardioides.</title>
        <authorList>
            <person name="Zhang G."/>
        </authorList>
    </citation>
    <scope>NUCLEOTIDE SEQUENCE [LARGE SCALE GENOMIC DNA]</scope>
    <source>
        <strain evidence="1 2">SC8A-24</strain>
    </source>
</reference>
<evidence type="ECO:0000313" key="2">
    <source>
        <dbReference type="Proteomes" id="UP000604001"/>
    </source>
</evidence>
<dbReference type="Gene3D" id="3.40.50.1000">
    <property type="entry name" value="HAD superfamily/HAD-like"/>
    <property type="match status" value="1"/>
</dbReference>
<dbReference type="InterPro" id="IPR023214">
    <property type="entry name" value="HAD_sf"/>
</dbReference>
<dbReference type="NCBIfam" id="TIGR01689">
    <property type="entry name" value="EcbF-BcbF"/>
    <property type="match status" value="1"/>
</dbReference>